<keyword evidence="4" id="KW-0963">Cytoplasm</keyword>
<comment type="subcellular location">
    <subcellularLocation>
        <location evidence="1">Cytoplasm</location>
        <location evidence="1">Cytoskeleton</location>
        <location evidence="1">Cilium axoneme</location>
    </subcellularLocation>
</comment>
<keyword evidence="6" id="KW-0969">Cilium</keyword>
<dbReference type="GO" id="GO:0003356">
    <property type="term" value="P:regulation of cilium beat frequency"/>
    <property type="evidence" value="ECO:0007669"/>
    <property type="project" value="TreeGrafter"/>
</dbReference>
<dbReference type="InterPro" id="IPR021897">
    <property type="entry name" value="FAP206"/>
</dbReference>
<evidence type="ECO:0000313" key="12">
    <source>
        <dbReference type="Proteomes" id="UP000677054"/>
    </source>
</evidence>
<dbReference type="AlphaFoldDB" id="A0A7R9AEK3"/>
<evidence type="ECO:0000256" key="4">
    <source>
        <dbReference type="ARBA" id="ARBA00022490"/>
    </source>
</evidence>
<reference evidence="11" key="1">
    <citation type="submission" date="2020-11" db="EMBL/GenBank/DDBJ databases">
        <authorList>
            <person name="Tran Van P."/>
        </authorList>
    </citation>
    <scope>NUCLEOTIDE SEQUENCE</scope>
</reference>
<dbReference type="OrthoDB" id="10251073at2759"/>
<evidence type="ECO:0000256" key="8">
    <source>
        <dbReference type="ARBA" id="ARBA00023273"/>
    </source>
</evidence>
<dbReference type="PANTHER" id="PTHR21442">
    <property type="entry name" value="CILIA- AND FLAGELLA-ASSOCIATED PROTEIN 206"/>
    <property type="match status" value="1"/>
</dbReference>
<dbReference type="EMBL" id="CAJPEV010004844">
    <property type="protein sequence ID" value="CAG0902388.1"/>
    <property type="molecule type" value="Genomic_DNA"/>
</dbReference>
<comment type="similarity">
    <text evidence="2">Belongs to the CFAP206 family.</text>
</comment>
<name>A0A7R9AEK3_9CRUS</name>
<evidence type="ECO:0000256" key="1">
    <source>
        <dbReference type="ARBA" id="ARBA00004430"/>
    </source>
</evidence>
<evidence type="ECO:0000256" key="10">
    <source>
        <dbReference type="SAM" id="MobiDB-lite"/>
    </source>
</evidence>
<dbReference type="PANTHER" id="PTHR21442:SF0">
    <property type="entry name" value="CILIA- AND FLAGELLA-ASSOCIATED PROTEIN 206"/>
    <property type="match status" value="1"/>
</dbReference>
<organism evidence="11">
    <name type="scientific">Darwinula stevensoni</name>
    <dbReference type="NCBI Taxonomy" id="69355"/>
    <lineage>
        <taxon>Eukaryota</taxon>
        <taxon>Metazoa</taxon>
        <taxon>Ecdysozoa</taxon>
        <taxon>Arthropoda</taxon>
        <taxon>Crustacea</taxon>
        <taxon>Oligostraca</taxon>
        <taxon>Ostracoda</taxon>
        <taxon>Podocopa</taxon>
        <taxon>Podocopida</taxon>
        <taxon>Darwinulocopina</taxon>
        <taxon>Darwinuloidea</taxon>
        <taxon>Darwinulidae</taxon>
        <taxon>Darwinula</taxon>
    </lineage>
</organism>
<proteinExistence type="inferred from homology"/>
<comment type="function">
    <text evidence="9">Essential for sperm motility and is involved in the regulation of the beating frequency of motile cilia on the epithelial cells of the respiratory tract. Required for the establishment of radial spokes in sperm flagella.</text>
</comment>
<feature type="compositionally biased region" description="Polar residues" evidence="10">
    <location>
        <begin position="285"/>
        <end position="302"/>
    </location>
</feature>
<feature type="region of interest" description="Disordered" evidence="10">
    <location>
        <begin position="254"/>
        <end position="302"/>
    </location>
</feature>
<feature type="compositionally biased region" description="Basic and acidic residues" evidence="10">
    <location>
        <begin position="273"/>
        <end position="284"/>
    </location>
</feature>
<evidence type="ECO:0000313" key="11">
    <source>
        <dbReference type="EMBL" id="CAD7252785.1"/>
    </source>
</evidence>
<evidence type="ECO:0000256" key="9">
    <source>
        <dbReference type="ARBA" id="ARBA00045321"/>
    </source>
</evidence>
<protein>
    <recommendedName>
        <fullName evidence="3">Cilia- and flagella-associated protein 206</fullName>
    </recommendedName>
</protein>
<sequence>MELCQNNLRDKIAFQHSIPMYSVYPLFMSLWNNWETLQKGDLLLLSIFTGIFEGIKERAKCHHDGLVNEETLHTLMAGVTVQTDEDRLKLTQDQNIVIHEGDKCRVVHADDHPHFHRLPIQYGGYCTWTLAQCRGLLLPGNPNIGLLVYRDRQYSFSASDCAWDFKADPERFIETIEEILTEQPELRVLLAGAKKREKVKDKINSLKELLSPVPSENQRETADVGLQTLRHPIADQGHALTWNRCDISAQVFEKSKHRRNTSSTQTDLSSFRTDAHVQKNEPKNAETQTLSSQRVQTMNLHT</sequence>
<keyword evidence="12" id="KW-1185">Reference proteome</keyword>
<evidence type="ECO:0000256" key="6">
    <source>
        <dbReference type="ARBA" id="ARBA00023069"/>
    </source>
</evidence>
<evidence type="ECO:0000256" key="7">
    <source>
        <dbReference type="ARBA" id="ARBA00023212"/>
    </source>
</evidence>
<keyword evidence="5" id="KW-0970">Cilium biogenesis/degradation</keyword>
<dbReference type="GO" id="GO:0030030">
    <property type="term" value="P:cell projection organization"/>
    <property type="evidence" value="ECO:0007669"/>
    <property type="project" value="UniProtKB-KW"/>
</dbReference>
<keyword evidence="7" id="KW-0206">Cytoskeleton</keyword>
<evidence type="ECO:0000256" key="5">
    <source>
        <dbReference type="ARBA" id="ARBA00022794"/>
    </source>
</evidence>
<dbReference type="Proteomes" id="UP000677054">
    <property type="component" value="Unassembled WGS sequence"/>
</dbReference>
<gene>
    <name evidence="11" type="ORF">DSTB1V02_LOCUS12540</name>
</gene>
<feature type="compositionally biased region" description="Polar residues" evidence="10">
    <location>
        <begin position="261"/>
        <end position="272"/>
    </location>
</feature>
<dbReference type="GO" id="GO:0005930">
    <property type="term" value="C:axoneme"/>
    <property type="evidence" value="ECO:0007669"/>
    <property type="project" value="UniProtKB-SubCell"/>
</dbReference>
<dbReference type="Pfam" id="PF12018">
    <property type="entry name" value="FAP206"/>
    <property type="match status" value="1"/>
</dbReference>
<evidence type="ECO:0000256" key="3">
    <source>
        <dbReference type="ARBA" id="ARBA00021602"/>
    </source>
</evidence>
<evidence type="ECO:0000256" key="2">
    <source>
        <dbReference type="ARBA" id="ARBA00010500"/>
    </source>
</evidence>
<dbReference type="EMBL" id="LR904361">
    <property type="protein sequence ID" value="CAD7252785.1"/>
    <property type="molecule type" value="Genomic_DNA"/>
</dbReference>
<keyword evidence="8" id="KW-0966">Cell projection</keyword>
<accession>A0A7R9AEK3</accession>
<dbReference type="GO" id="GO:0036064">
    <property type="term" value="C:ciliary basal body"/>
    <property type="evidence" value="ECO:0007669"/>
    <property type="project" value="TreeGrafter"/>
</dbReference>